<dbReference type="EMBL" id="KN819358">
    <property type="protein sequence ID" value="KIJ12946.1"/>
    <property type="molecule type" value="Genomic_DNA"/>
</dbReference>
<reference evidence="1 2" key="1">
    <citation type="submission" date="2014-06" db="EMBL/GenBank/DDBJ databases">
        <authorList>
            <consortium name="DOE Joint Genome Institute"/>
            <person name="Kuo A."/>
            <person name="Kohler A."/>
            <person name="Nagy L.G."/>
            <person name="Floudas D."/>
            <person name="Copeland A."/>
            <person name="Barry K.W."/>
            <person name="Cichocki N."/>
            <person name="Veneault-Fourrey C."/>
            <person name="LaButti K."/>
            <person name="Lindquist E.A."/>
            <person name="Lipzen A."/>
            <person name="Lundell T."/>
            <person name="Morin E."/>
            <person name="Murat C."/>
            <person name="Sun H."/>
            <person name="Tunlid A."/>
            <person name="Henrissat B."/>
            <person name="Grigoriev I.V."/>
            <person name="Hibbett D.S."/>
            <person name="Martin F."/>
            <person name="Nordberg H.P."/>
            <person name="Cantor M.N."/>
            <person name="Hua S.X."/>
        </authorList>
    </citation>
    <scope>NUCLEOTIDE SEQUENCE [LARGE SCALE GENOMIC DNA]</scope>
    <source>
        <strain evidence="1 2">ATCC 200175</strain>
    </source>
</reference>
<evidence type="ECO:0008006" key="3">
    <source>
        <dbReference type="Google" id="ProtNLM"/>
    </source>
</evidence>
<dbReference type="OrthoDB" id="3217549at2759"/>
<dbReference type="AlphaFoldDB" id="A0A0C9U056"/>
<protein>
    <recommendedName>
        <fullName evidence="3">F-box domain-containing protein</fullName>
    </recommendedName>
</protein>
<organism evidence="1 2">
    <name type="scientific">Paxillus involutus ATCC 200175</name>
    <dbReference type="NCBI Taxonomy" id="664439"/>
    <lineage>
        <taxon>Eukaryota</taxon>
        <taxon>Fungi</taxon>
        <taxon>Dikarya</taxon>
        <taxon>Basidiomycota</taxon>
        <taxon>Agaricomycotina</taxon>
        <taxon>Agaricomycetes</taxon>
        <taxon>Agaricomycetidae</taxon>
        <taxon>Boletales</taxon>
        <taxon>Paxilineae</taxon>
        <taxon>Paxillaceae</taxon>
        <taxon>Paxillus</taxon>
    </lineage>
</organism>
<keyword evidence="2" id="KW-1185">Reference proteome</keyword>
<proteinExistence type="predicted"/>
<name>A0A0C9U056_PAXIN</name>
<dbReference type="Gene3D" id="3.80.10.10">
    <property type="entry name" value="Ribonuclease Inhibitor"/>
    <property type="match status" value="1"/>
</dbReference>
<evidence type="ECO:0000313" key="2">
    <source>
        <dbReference type="Proteomes" id="UP000053647"/>
    </source>
</evidence>
<evidence type="ECO:0000313" key="1">
    <source>
        <dbReference type="EMBL" id="KIJ12946.1"/>
    </source>
</evidence>
<dbReference type="HOGENOM" id="CLU_049937_0_0_1"/>
<dbReference type="InterPro" id="IPR032675">
    <property type="entry name" value="LRR_dom_sf"/>
</dbReference>
<dbReference type="SUPFAM" id="SSF52047">
    <property type="entry name" value="RNI-like"/>
    <property type="match status" value="1"/>
</dbReference>
<gene>
    <name evidence="1" type="ORF">PAXINDRAFT_14309</name>
</gene>
<sequence length="450" mass="50885">MTALCGSYKNQATDPLNILPPELVEYMFYLWLLDGIYPCIKHSSSHLPVLLCLVSRTWRDFVYASPRLWAHVIFKTSHGAAPTLHVFQKQLERSQSAPLFVDIVPKEHPDRDALRMIFAESGRFRHLRLNLAQSRYDDIPTQGFTQLSKLTVHTGPQESTDVGTLRAIFSSAPHLRCVNWFCIGDPGPIKVNGRQLHFLDLCGALFPVTCVLEVLAACPNLRNAAITLQGKREYVPMQLMERILLPELRSLSLQGTKDLTGLLGSIQAPLLSHFDIAWLDQNGQEYGLEVLESFLAYSPHLEEIALSRFLKTENGLIDIIDNNKNLVSLTVASACRPWQTSFITHKTFQLLTRKEHGRCVLPHLEKLSFWEMLDITDEVVLRMIESRISPLDDKEFSSHSRRACTLKSISLCKPMAEGSIYRLQNICRESGLKAEGLFVDPSQALTFDLC</sequence>
<accession>A0A0C9U056</accession>
<dbReference type="Proteomes" id="UP000053647">
    <property type="component" value="Unassembled WGS sequence"/>
</dbReference>
<reference evidence="2" key="2">
    <citation type="submission" date="2015-01" db="EMBL/GenBank/DDBJ databases">
        <title>Evolutionary Origins and Diversification of the Mycorrhizal Mutualists.</title>
        <authorList>
            <consortium name="DOE Joint Genome Institute"/>
            <consortium name="Mycorrhizal Genomics Consortium"/>
            <person name="Kohler A."/>
            <person name="Kuo A."/>
            <person name="Nagy L.G."/>
            <person name="Floudas D."/>
            <person name="Copeland A."/>
            <person name="Barry K.W."/>
            <person name="Cichocki N."/>
            <person name="Veneault-Fourrey C."/>
            <person name="LaButti K."/>
            <person name="Lindquist E.A."/>
            <person name="Lipzen A."/>
            <person name="Lundell T."/>
            <person name="Morin E."/>
            <person name="Murat C."/>
            <person name="Riley R."/>
            <person name="Ohm R."/>
            <person name="Sun H."/>
            <person name="Tunlid A."/>
            <person name="Henrissat B."/>
            <person name="Grigoriev I.V."/>
            <person name="Hibbett D.S."/>
            <person name="Martin F."/>
        </authorList>
    </citation>
    <scope>NUCLEOTIDE SEQUENCE [LARGE SCALE GENOMIC DNA]</scope>
    <source>
        <strain evidence="2">ATCC 200175</strain>
    </source>
</reference>